<reference evidence="1" key="1">
    <citation type="submission" date="2018-02" db="EMBL/GenBank/DDBJ databases">
        <title>Rhizophora mucronata_Transcriptome.</title>
        <authorList>
            <person name="Meera S.P."/>
            <person name="Sreeshan A."/>
            <person name="Augustine A."/>
        </authorList>
    </citation>
    <scope>NUCLEOTIDE SEQUENCE</scope>
    <source>
        <tissue evidence="1">Leaf</tissue>
    </source>
</reference>
<name>A0A2P2NW78_RHIMU</name>
<accession>A0A2P2NW78</accession>
<organism evidence="1">
    <name type="scientific">Rhizophora mucronata</name>
    <name type="common">Asiatic mangrove</name>
    <dbReference type="NCBI Taxonomy" id="61149"/>
    <lineage>
        <taxon>Eukaryota</taxon>
        <taxon>Viridiplantae</taxon>
        <taxon>Streptophyta</taxon>
        <taxon>Embryophyta</taxon>
        <taxon>Tracheophyta</taxon>
        <taxon>Spermatophyta</taxon>
        <taxon>Magnoliopsida</taxon>
        <taxon>eudicotyledons</taxon>
        <taxon>Gunneridae</taxon>
        <taxon>Pentapetalae</taxon>
        <taxon>rosids</taxon>
        <taxon>fabids</taxon>
        <taxon>Malpighiales</taxon>
        <taxon>Rhizophoraceae</taxon>
        <taxon>Rhizophora</taxon>
    </lineage>
</organism>
<sequence length="51" mass="6025">MGLWTREPIFLPSLKVTKHLHFSMSTKVPLCFVFWKITLKKKKNVCDSMND</sequence>
<evidence type="ECO:0000313" key="1">
    <source>
        <dbReference type="EMBL" id="MBX46581.1"/>
    </source>
</evidence>
<dbReference type="AlphaFoldDB" id="A0A2P2NW78"/>
<proteinExistence type="predicted"/>
<protein>
    <submittedName>
        <fullName evidence="1">Uncharacterized protein</fullName>
    </submittedName>
</protein>
<dbReference type="EMBL" id="GGEC01066097">
    <property type="protein sequence ID" value="MBX46581.1"/>
    <property type="molecule type" value="Transcribed_RNA"/>
</dbReference>